<dbReference type="GO" id="GO:0006289">
    <property type="term" value="P:nucleotide-excision repair"/>
    <property type="evidence" value="ECO:0007669"/>
    <property type="project" value="TreeGrafter"/>
</dbReference>
<feature type="region of interest" description="Disordered" evidence="6">
    <location>
        <begin position="22"/>
        <end position="45"/>
    </location>
</feature>
<dbReference type="InterPro" id="IPR012340">
    <property type="entry name" value="NA-bd_OB-fold"/>
</dbReference>
<evidence type="ECO:0000259" key="7">
    <source>
        <dbReference type="Pfam" id="PF08784"/>
    </source>
</evidence>
<dbReference type="Gene3D" id="2.40.50.140">
    <property type="entry name" value="Nucleic acid-binding proteins"/>
    <property type="match status" value="1"/>
</dbReference>
<dbReference type="GO" id="GO:0000781">
    <property type="term" value="C:chromosome, telomeric region"/>
    <property type="evidence" value="ECO:0007669"/>
    <property type="project" value="TreeGrafter"/>
</dbReference>
<dbReference type="PIRSF" id="PIRSF036949">
    <property type="entry name" value="RPA32"/>
    <property type="match status" value="1"/>
</dbReference>
<proteinExistence type="inferred from homology"/>
<gene>
    <name evidence="8" type="ORF">HYFRA_00005383</name>
</gene>
<feature type="compositionally biased region" description="Low complexity" evidence="6">
    <location>
        <begin position="29"/>
        <end position="43"/>
    </location>
</feature>
<evidence type="ECO:0000256" key="1">
    <source>
        <dbReference type="ARBA" id="ARBA00004123"/>
    </source>
</evidence>
<evidence type="ECO:0000256" key="2">
    <source>
        <dbReference type="ARBA" id="ARBA00007815"/>
    </source>
</evidence>
<keyword evidence="3" id="KW-0235">DNA replication</keyword>
<dbReference type="GO" id="GO:0003697">
    <property type="term" value="F:single-stranded DNA binding"/>
    <property type="evidence" value="ECO:0007669"/>
    <property type="project" value="TreeGrafter"/>
</dbReference>
<dbReference type="OrthoDB" id="25571at2759"/>
<evidence type="ECO:0000313" key="9">
    <source>
        <dbReference type="Proteomes" id="UP000696280"/>
    </source>
</evidence>
<keyword evidence="5" id="KW-0539">Nucleus</keyword>
<protein>
    <recommendedName>
        <fullName evidence="7">Replication protein A C-terminal domain-containing protein</fullName>
    </recommendedName>
</protein>
<organism evidence="8 9">
    <name type="scientific">Hymenoscyphus fraxineus</name>
    <dbReference type="NCBI Taxonomy" id="746836"/>
    <lineage>
        <taxon>Eukaryota</taxon>
        <taxon>Fungi</taxon>
        <taxon>Dikarya</taxon>
        <taxon>Ascomycota</taxon>
        <taxon>Pezizomycotina</taxon>
        <taxon>Leotiomycetes</taxon>
        <taxon>Helotiales</taxon>
        <taxon>Helotiaceae</taxon>
        <taxon>Hymenoscyphus</taxon>
    </lineage>
</organism>
<evidence type="ECO:0000256" key="5">
    <source>
        <dbReference type="ARBA" id="ARBA00023242"/>
    </source>
</evidence>
<dbReference type="GO" id="GO:0006260">
    <property type="term" value="P:DNA replication"/>
    <property type="evidence" value="ECO:0007669"/>
    <property type="project" value="UniProtKB-KW"/>
</dbReference>
<dbReference type="InterPro" id="IPR014892">
    <property type="entry name" value="RPA_C"/>
</dbReference>
<dbReference type="PANTHER" id="PTHR13989">
    <property type="entry name" value="REPLICATION PROTEIN A-RELATED"/>
    <property type="match status" value="1"/>
</dbReference>
<dbReference type="AlphaFoldDB" id="A0A9N9LD45"/>
<dbReference type="SUPFAM" id="SSF46785">
    <property type="entry name" value="Winged helix' DNA-binding domain"/>
    <property type="match status" value="1"/>
</dbReference>
<evidence type="ECO:0000256" key="6">
    <source>
        <dbReference type="SAM" id="MobiDB-lite"/>
    </source>
</evidence>
<comment type="similarity">
    <text evidence="2">Belongs to the replication factor A protein 2 family.</text>
</comment>
<dbReference type="InterPro" id="IPR040260">
    <property type="entry name" value="RFA2-like"/>
</dbReference>
<sequence>MANYGYTGANYSTTSYGGQGGNDGGGFMSGSQQGSQDSPGQKSYGSETLRAVTIKQIIESTQAHADAEFKIDGAEVHQITFVGQVNSVNQRAANILWKVDDGTGITEVTQWLNSDMDSGDVQLVANEGDYIRVFGRMKSFANKRTVASNSIRKVDDYNEVSCHLLEATAMHLYFTRGPPENAGGVKAEQGTGMFVDSYGGNNAAVSGGGGKKLPAKTSMVGRRVFELLQNSPQNNEGMHVHHIANQLGIQPNDVFKAGDELLGEGLIYTTVDDETWAVLEY</sequence>
<dbReference type="Proteomes" id="UP000696280">
    <property type="component" value="Unassembled WGS sequence"/>
</dbReference>
<dbReference type="CDD" id="cd04478">
    <property type="entry name" value="RPA2_DBD_D"/>
    <property type="match status" value="1"/>
</dbReference>
<dbReference type="SUPFAM" id="SSF50249">
    <property type="entry name" value="Nucleic acid-binding proteins"/>
    <property type="match status" value="1"/>
</dbReference>
<dbReference type="Pfam" id="PF08784">
    <property type="entry name" value="RPA_C"/>
    <property type="match status" value="1"/>
</dbReference>
<reference evidence="8" key="1">
    <citation type="submission" date="2021-07" db="EMBL/GenBank/DDBJ databases">
        <authorList>
            <person name="Durling M."/>
        </authorList>
    </citation>
    <scope>NUCLEOTIDE SEQUENCE</scope>
</reference>
<dbReference type="Gene3D" id="1.10.10.10">
    <property type="entry name" value="Winged helix-like DNA-binding domain superfamily/Winged helix DNA-binding domain"/>
    <property type="match status" value="1"/>
</dbReference>
<dbReference type="GO" id="GO:0000724">
    <property type="term" value="P:double-strand break repair via homologous recombination"/>
    <property type="evidence" value="ECO:0007669"/>
    <property type="project" value="TreeGrafter"/>
</dbReference>
<dbReference type="InterPro" id="IPR036390">
    <property type="entry name" value="WH_DNA-bd_sf"/>
</dbReference>
<dbReference type="InterPro" id="IPR036388">
    <property type="entry name" value="WH-like_DNA-bd_sf"/>
</dbReference>
<comment type="subcellular location">
    <subcellularLocation>
        <location evidence="1">Nucleus</location>
    </subcellularLocation>
</comment>
<dbReference type="PANTHER" id="PTHR13989:SF16">
    <property type="entry name" value="REPLICATION PROTEIN A2"/>
    <property type="match status" value="1"/>
</dbReference>
<name>A0A9N9LD45_9HELO</name>
<dbReference type="GO" id="GO:0035861">
    <property type="term" value="C:site of double-strand break"/>
    <property type="evidence" value="ECO:0007669"/>
    <property type="project" value="TreeGrafter"/>
</dbReference>
<keyword evidence="9" id="KW-1185">Reference proteome</keyword>
<evidence type="ECO:0000256" key="4">
    <source>
        <dbReference type="ARBA" id="ARBA00023125"/>
    </source>
</evidence>
<keyword evidence="4" id="KW-0238">DNA-binding</keyword>
<dbReference type="InterPro" id="IPR014646">
    <property type="entry name" value="Rfa2/RPA32"/>
</dbReference>
<accession>A0A9N9LD45</accession>
<comment type="caution">
    <text evidence="8">The sequence shown here is derived from an EMBL/GenBank/DDBJ whole genome shotgun (WGS) entry which is preliminary data.</text>
</comment>
<dbReference type="GO" id="GO:0005662">
    <property type="term" value="C:DNA replication factor A complex"/>
    <property type="evidence" value="ECO:0007669"/>
    <property type="project" value="TreeGrafter"/>
</dbReference>
<feature type="domain" description="Replication protein A C-terminal" evidence="7">
    <location>
        <begin position="171"/>
        <end position="274"/>
    </location>
</feature>
<dbReference type="FunFam" id="1.10.10.10:FF:000168">
    <property type="entry name" value="Replication protein A 32 kDa subunit"/>
    <property type="match status" value="1"/>
</dbReference>
<evidence type="ECO:0000256" key="3">
    <source>
        <dbReference type="ARBA" id="ARBA00022705"/>
    </source>
</evidence>
<evidence type="ECO:0000313" key="8">
    <source>
        <dbReference type="EMBL" id="CAG8962328.1"/>
    </source>
</evidence>
<dbReference type="EMBL" id="CAJVRL010000127">
    <property type="protein sequence ID" value="CAG8962328.1"/>
    <property type="molecule type" value="Genomic_DNA"/>
</dbReference>